<dbReference type="EMBL" id="CP114040">
    <property type="protein sequence ID" value="WAS96645.1"/>
    <property type="molecule type" value="Genomic_DNA"/>
</dbReference>
<name>A0ABY7HBJ2_9BACT</name>
<evidence type="ECO:0000313" key="1">
    <source>
        <dbReference type="EMBL" id="WAS96645.1"/>
    </source>
</evidence>
<sequence>MLVIAGVFVAVMWWQRSGTITPPAPTAVRADKNSALPEGGGGGVDSRLYDPANIILDEWSLRPDDKETLSTRADDAFEVASLWEQQGEIWSNTLLHLSTPFFGAEERRQCGEKFAQNATGTCKYGVAMVVEREDESSGRVVFSRSDLVPSKEPACEDFVNCIAKHRLGRVIPLPPGDQKTYALSQRISSGPEKPRTPDQLRASVDGMKFDLQRAREQGLEGAGDYKMDYQIRMQEEFVKYYEQKLATMNN</sequence>
<dbReference type="Proteomes" id="UP001164459">
    <property type="component" value="Chromosome"/>
</dbReference>
<keyword evidence="2" id="KW-1185">Reference proteome</keyword>
<reference evidence="1" key="1">
    <citation type="submission" date="2022-11" db="EMBL/GenBank/DDBJ databases">
        <title>Minimal conservation of predation-associated metabolite biosynthetic gene clusters underscores biosynthetic potential of Myxococcota including descriptions for ten novel species: Archangium lansinium sp. nov., Myxococcus landrumus sp. nov., Nannocystis bai.</title>
        <authorList>
            <person name="Ahearne A."/>
            <person name="Stevens C."/>
            <person name="Dowd S."/>
        </authorList>
    </citation>
    <scope>NUCLEOTIDE SEQUENCE</scope>
    <source>
        <strain evidence="1">Fl3</strain>
    </source>
</reference>
<proteinExistence type="predicted"/>
<accession>A0ABY7HBJ2</accession>
<organism evidence="1 2">
    <name type="scientific">Nannocystis punicea</name>
    <dbReference type="NCBI Taxonomy" id="2995304"/>
    <lineage>
        <taxon>Bacteria</taxon>
        <taxon>Pseudomonadati</taxon>
        <taxon>Myxococcota</taxon>
        <taxon>Polyangia</taxon>
        <taxon>Nannocystales</taxon>
        <taxon>Nannocystaceae</taxon>
        <taxon>Nannocystis</taxon>
    </lineage>
</organism>
<protein>
    <submittedName>
        <fullName evidence="1">Uncharacterized protein</fullName>
    </submittedName>
</protein>
<dbReference type="RefSeq" id="WP_269039011.1">
    <property type="nucleotide sequence ID" value="NZ_CP114040.1"/>
</dbReference>
<evidence type="ECO:0000313" key="2">
    <source>
        <dbReference type="Proteomes" id="UP001164459"/>
    </source>
</evidence>
<gene>
    <name evidence="1" type="ORF">O0S08_10865</name>
</gene>